<dbReference type="SUPFAM" id="SSF48230">
    <property type="entry name" value="Chondroitin AC/alginate lyase"/>
    <property type="match status" value="1"/>
</dbReference>
<dbReference type="OrthoDB" id="9763014at2"/>
<keyword evidence="9" id="KW-1185">Reference proteome</keyword>
<evidence type="ECO:0000256" key="1">
    <source>
        <dbReference type="ARBA" id="ARBA00004418"/>
    </source>
</evidence>
<comment type="subcellular location">
    <subcellularLocation>
        <location evidence="1">Periplasm</location>
    </subcellularLocation>
</comment>
<reference evidence="8 9" key="1">
    <citation type="submission" date="2018-08" db="EMBL/GenBank/DDBJ databases">
        <authorList>
            <person name="Khan S.A."/>
            <person name="Jeon C.O."/>
            <person name="Chun B.H."/>
            <person name="Jeong S.E."/>
        </authorList>
    </citation>
    <scope>NUCLEOTIDE SEQUENCE [LARGE SCALE GENOMIC DNA]</scope>
    <source>
        <strain evidence="8 9">S-16</strain>
    </source>
</reference>
<name>A0A3N7JJT9_9BURK</name>
<accession>A0A3N7JJT9</accession>
<evidence type="ECO:0000313" key="9">
    <source>
        <dbReference type="Proteomes" id="UP000267464"/>
    </source>
</evidence>
<evidence type="ECO:0000256" key="5">
    <source>
        <dbReference type="SAM" id="MobiDB-lite"/>
    </source>
</evidence>
<sequence length="539" mass="59983">MSRVGTFFRTVRYLRPAQLLGRARMLLPRPAPDVRPAPLRREAAGGWVMPAARESSMPGARTMRFLSVERTLDDGGWDNPAVPLLWRYNLHYFDDLNAQGAAQRAAWHHALIDDWLSANPAGSGTAWAPYPTSLRIVNWIKWFQSLPDGGEIPGRWINSLATQGRWLAGRLEWHLLGNHLFANAKALVHAGLFFEGDEARRWLEKGLHILEREIPEQILLDGGHFERSPMYHALAVEDMLDLVNIVRRYPQALKEPARWSHLASAMLAWLFDMSHPDGTLARFNDTAPGIAPSTPELVRMAVELDVPVFRPGTGNRSVQLPQSGYARLGGNDAVLLADVAPIGPDYLPGHAHADTLSYELSAAGRQLVVNRGTSEYGTGARRQLERSTSAHSTVEVHGQNSSEVWAGFRVGRRARAFDVQWSPTTLEGSHDGYRFLPGRPIHHRRWQINARSLLVEDRLSPSTDAVSRHHLAPGLTLHPQTPSAWLVMDGPDIVARADILVGSARAEPWQHAEGFGRLAAAETLVITLQEGQAALRWHW</sequence>
<keyword evidence="2" id="KW-0732">Signal</keyword>
<keyword evidence="3" id="KW-0574">Periplasm</keyword>
<protein>
    <submittedName>
        <fullName evidence="8">Heparinase</fullName>
    </submittedName>
</protein>
<dbReference type="Pfam" id="PF07940">
    <property type="entry name" value="Hepar_II_III_C"/>
    <property type="match status" value="1"/>
</dbReference>
<dbReference type="InterPro" id="IPR012480">
    <property type="entry name" value="Hepar_II_III_C"/>
</dbReference>
<dbReference type="Gene3D" id="1.50.10.100">
    <property type="entry name" value="Chondroitin AC/alginate lyase"/>
    <property type="match status" value="1"/>
</dbReference>
<dbReference type="Proteomes" id="UP000267464">
    <property type="component" value="Unassembled WGS sequence"/>
</dbReference>
<evidence type="ECO:0000256" key="4">
    <source>
        <dbReference type="ARBA" id="ARBA00023239"/>
    </source>
</evidence>
<dbReference type="PANTHER" id="PTHR39210">
    <property type="entry name" value="HEPARIN-SULFATE LYASE"/>
    <property type="match status" value="1"/>
</dbReference>
<feature type="domain" description="Heparin-sulfate lyase N-terminal" evidence="7">
    <location>
        <begin position="111"/>
        <end position="288"/>
    </location>
</feature>
<evidence type="ECO:0000259" key="6">
    <source>
        <dbReference type="Pfam" id="PF07940"/>
    </source>
</evidence>
<evidence type="ECO:0000313" key="8">
    <source>
        <dbReference type="EMBL" id="RQP21609.1"/>
    </source>
</evidence>
<dbReference type="PANTHER" id="PTHR39210:SF1">
    <property type="entry name" value="HEPARIN-SULFATE LYASE"/>
    <property type="match status" value="1"/>
</dbReference>
<dbReference type="Gene3D" id="2.70.98.70">
    <property type="match status" value="1"/>
</dbReference>
<evidence type="ECO:0000259" key="7">
    <source>
        <dbReference type="Pfam" id="PF16889"/>
    </source>
</evidence>
<gene>
    <name evidence="8" type="ORF">DZC73_27265</name>
</gene>
<reference evidence="8 9" key="2">
    <citation type="submission" date="2018-12" db="EMBL/GenBank/DDBJ databases">
        <title>Rhizobacter gummiphilus sp. nov., a rubber-degrading bacterium isolated from the soil of a botanical garden in Japan.</title>
        <authorList>
            <person name="Shunsuke S.S."/>
        </authorList>
    </citation>
    <scope>NUCLEOTIDE SEQUENCE [LARGE SCALE GENOMIC DNA]</scope>
    <source>
        <strain evidence="8 9">S-16</strain>
    </source>
</reference>
<feature type="domain" description="Heparinase II/III-like C-terminal" evidence="6">
    <location>
        <begin position="314"/>
        <end position="537"/>
    </location>
</feature>
<feature type="compositionally biased region" description="Polar residues" evidence="5">
    <location>
        <begin position="386"/>
        <end position="396"/>
    </location>
</feature>
<evidence type="ECO:0000256" key="3">
    <source>
        <dbReference type="ARBA" id="ARBA00022764"/>
    </source>
</evidence>
<feature type="region of interest" description="Disordered" evidence="5">
    <location>
        <begin position="374"/>
        <end position="396"/>
    </location>
</feature>
<dbReference type="GO" id="GO:0042597">
    <property type="term" value="C:periplasmic space"/>
    <property type="evidence" value="ECO:0007669"/>
    <property type="project" value="UniProtKB-SubCell"/>
</dbReference>
<evidence type="ECO:0000256" key="2">
    <source>
        <dbReference type="ARBA" id="ARBA00022729"/>
    </source>
</evidence>
<organism evidence="8 9">
    <name type="scientific">Piscinibacter terrae</name>
    <dbReference type="NCBI Taxonomy" id="2496871"/>
    <lineage>
        <taxon>Bacteria</taxon>
        <taxon>Pseudomonadati</taxon>
        <taxon>Pseudomonadota</taxon>
        <taxon>Betaproteobacteria</taxon>
        <taxon>Burkholderiales</taxon>
        <taxon>Sphaerotilaceae</taxon>
        <taxon>Piscinibacter</taxon>
    </lineage>
</organism>
<dbReference type="AlphaFoldDB" id="A0A3N7JJT9"/>
<dbReference type="Pfam" id="PF16889">
    <property type="entry name" value="Hepar_II_III_N"/>
    <property type="match status" value="1"/>
</dbReference>
<keyword evidence="4" id="KW-0456">Lyase</keyword>
<dbReference type="InterPro" id="IPR008929">
    <property type="entry name" value="Chondroitin_lyas"/>
</dbReference>
<proteinExistence type="predicted"/>
<comment type="caution">
    <text evidence="8">The sequence shown here is derived from an EMBL/GenBank/DDBJ whole genome shotgun (WGS) entry which is preliminary data.</text>
</comment>
<dbReference type="EMBL" id="QUSW01000010">
    <property type="protein sequence ID" value="RQP21609.1"/>
    <property type="molecule type" value="Genomic_DNA"/>
</dbReference>
<dbReference type="GO" id="GO:0016829">
    <property type="term" value="F:lyase activity"/>
    <property type="evidence" value="ECO:0007669"/>
    <property type="project" value="UniProtKB-KW"/>
</dbReference>
<dbReference type="InterPro" id="IPR031680">
    <property type="entry name" value="Hepar_II_III_N"/>
</dbReference>